<proteinExistence type="predicted"/>
<sequence length="391" mass="43181">MEPSLLSGYSLSTQHRLISTFHPPACQPIVAVALGSLASWNKQEIHQPVHAVTRAEAVAARIWSCAPSRAWLPQISGTFYYRITSCRSAIESGGNVLFVGSDNKYINIHSLGIPQIATGCRGPAQVKMSYVQAVPTAGRVCPSYIASGSVVTVPNACRLNRFLEARSIMYVSLSMTFRTLPITIVHAGDPVHRGLLLLQHFCLSLNHTDRRDIVQHHPRFVRCICLRIMDTQERASTYACIECIATAYLSELSPVPDADPVWAETPVCTGSNGALGQASPSLNLTQAGGNSSTFVLWTISAYLSFANRHLCDALDVDDNTSQYLLRLSVIWTIFALPTGMLAFRDDKLDSRWLTYPADHRLSYIRENEMSARRSLSYSPSHVPFRSAFHLN</sequence>
<dbReference type="Proteomes" id="UP000310158">
    <property type="component" value="Unassembled WGS sequence"/>
</dbReference>
<keyword evidence="2" id="KW-1185">Reference proteome</keyword>
<dbReference type="EMBL" id="SGPL01001007">
    <property type="protein sequence ID" value="THH05448.1"/>
    <property type="molecule type" value="Genomic_DNA"/>
</dbReference>
<evidence type="ECO:0000313" key="1">
    <source>
        <dbReference type="EMBL" id="THH05448.1"/>
    </source>
</evidence>
<dbReference type="AlphaFoldDB" id="A0A4S4L442"/>
<protein>
    <submittedName>
        <fullName evidence="1">Uncharacterized protein</fullName>
    </submittedName>
</protein>
<comment type="caution">
    <text evidence="1">The sequence shown here is derived from an EMBL/GenBank/DDBJ whole genome shotgun (WGS) entry which is preliminary data.</text>
</comment>
<gene>
    <name evidence="1" type="ORF">EW146_g9901</name>
</gene>
<accession>A0A4S4L442</accession>
<reference evidence="1 2" key="1">
    <citation type="submission" date="2019-02" db="EMBL/GenBank/DDBJ databases">
        <title>Genome sequencing of the rare red list fungi Bondarzewia mesenterica.</title>
        <authorList>
            <person name="Buettner E."/>
            <person name="Kellner H."/>
        </authorList>
    </citation>
    <scope>NUCLEOTIDE SEQUENCE [LARGE SCALE GENOMIC DNA]</scope>
    <source>
        <strain evidence="1 2">DSM 108281</strain>
    </source>
</reference>
<organism evidence="1 2">
    <name type="scientific">Bondarzewia mesenterica</name>
    <dbReference type="NCBI Taxonomy" id="1095465"/>
    <lineage>
        <taxon>Eukaryota</taxon>
        <taxon>Fungi</taxon>
        <taxon>Dikarya</taxon>
        <taxon>Basidiomycota</taxon>
        <taxon>Agaricomycotina</taxon>
        <taxon>Agaricomycetes</taxon>
        <taxon>Russulales</taxon>
        <taxon>Bondarzewiaceae</taxon>
        <taxon>Bondarzewia</taxon>
    </lineage>
</organism>
<evidence type="ECO:0000313" key="2">
    <source>
        <dbReference type="Proteomes" id="UP000310158"/>
    </source>
</evidence>
<name>A0A4S4L442_9AGAM</name>